<sequence>MDKKFLYLIILVFGSLTLYTSCANMGMPSGGAKDTIPPVVLRSIPEANQTNFNKDQLQITFDEFVVPEKLSEKFVISPPIDKRPRFRTKGKSLIVDLNGAKLKDSTTYSLDFKDAIVDNNEKNPLKNFRLAFSTGPVLDSLRVVGFVLNSFNLEPSEGTYVMLYKNLSDTAVLTTKPDYIAKTDANGFFAVTNLPKATYNVYAVTDNDNNMMLTSTAEPVAFMDSTVSPSAKYFPKQDTTVVGMDTLLVFGKTRFYPNPLYLLQFEQPFFDLRLDNEQRPTRKYVDLTFTQSVKDTFDIQLLNYEPKGNWKYIEHSANDDSLRIWLTDSMVYKKDTLKFRVTYEQQDSTGIKYAYNDTINLYFSDAPTDKKRGRRDRRKIEKKDINVSLSLNTRSNGFDVYRDVAVESPEPVKNMDTTMIHLFLKQDTVFNPINFKILPDSVNKRRFFIHYPWDYKTTYRLKIDSAAVTTIYGAVSDSVENTFVTQEEEHYGKINFAMQNVTGPTIIQLLKNDDKEEVVRAKTIYKDGIVEFPFLEPQKYKVKAIFDRNDNGKWDTGNLEAHEQPEEVFYYPEVLKLRSNWTMNPTWKIPTQQVFKKEIIDKEKQEEEAKQKKKQRNSKAF</sequence>
<evidence type="ECO:0000259" key="2">
    <source>
        <dbReference type="Pfam" id="PF13205"/>
    </source>
</evidence>
<comment type="caution">
    <text evidence="3">The sequence shown here is derived from an EMBL/GenBank/DDBJ whole genome shotgun (WGS) entry which is preliminary data.</text>
</comment>
<name>A0A5M4AYB2_9BACT</name>
<dbReference type="Proteomes" id="UP000391834">
    <property type="component" value="Unassembled WGS sequence"/>
</dbReference>
<feature type="domain" description="SbsA Ig-like" evidence="2">
    <location>
        <begin position="34"/>
        <end position="134"/>
    </location>
</feature>
<proteinExistence type="predicted"/>
<organism evidence="3 4">
    <name type="scientific">Prolixibacter bellariivorans</name>
    <dbReference type="NCBI Taxonomy" id="314319"/>
    <lineage>
        <taxon>Bacteria</taxon>
        <taxon>Pseudomonadati</taxon>
        <taxon>Bacteroidota</taxon>
        <taxon>Bacteroidia</taxon>
        <taxon>Marinilabiliales</taxon>
        <taxon>Prolixibacteraceae</taxon>
        <taxon>Prolixibacter</taxon>
    </lineage>
</organism>
<evidence type="ECO:0000313" key="3">
    <source>
        <dbReference type="EMBL" id="GET32899.1"/>
    </source>
</evidence>
<keyword evidence="4" id="KW-1185">Reference proteome</keyword>
<dbReference type="SUPFAM" id="SSF49478">
    <property type="entry name" value="Cna protein B-type domain"/>
    <property type="match status" value="1"/>
</dbReference>
<dbReference type="EMBL" id="BLAX01000001">
    <property type="protein sequence ID" value="GET32899.1"/>
    <property type="molecule type" value="Genomic_DNA"/>
</dbReference>
<gene>
    <name evidence="3" type="ORF">PbJCM13498_17620</name>
</gene>
<keyword evidence="1" id="KW-0732">Signal</keyword>
<dbReference type="RefSeq" id="WP_036984103.1">
    <property type="nucleotide sequence ID" value="NZ_BLAX01000001.1"/>
</dbReference>
<accession>A0A5M4AYB2</accession>
<dbReference type="AlphaFoldDB" id="A0A5M4AYB2"/>
<protein>
    <recommendedName>
        <fullName evidence="2">SbsA Ig-like domain-containing protein</fullName>
    </recommendedName>
</protein>
<dbReference type="Pfam" id="PF13205">
    <property type="entry name" value="Big_5"/>
    <property type="match status" value="1"/>
</dbReference>
<evidence type="ECO:0000313" key="4">
    <source>
        <dbReference type="Proteomes" id="UP000391834"/>
    </source>
</evidence>
<reference evidence="3 4" key="1">
    <citation type="submission" date="2019-10" db="EMBL/GenBank/DDBJ databases">
        <title>Prolixibacter strains distinguished by the presence of nitrate reductase genes were adept at nitrate-dependent anaerobic corrosion of metallic iron and carbon steel.</title>
        <authorList>
            <person name="Iino T."/>
            <person name="Shono N."/>
            <person name="Ito K."/>
            <person name="Nakamura R."/>
            <person name="Sueoka K."/>
            <person name="Harayama S."/>
            <person name="Ohkuma M."/>
        </authorList>
    </citation>
    <scope>NUCLEOTIDE SEQUENCE [LARGE SCALE GENOMIC DNA]</scope>
    <source>
        <strain evidence="3 4">JCM 13498</strain>
    </source>
</reference>
<evidence type="ECO:0000256" key="1">
    <source>
        <dbReference type="ARBA" id="ARBA00022729"/>
    </source>
</evidence>
<dbReference type="InterPro" id="IPR032812">
    <property type="entry name" value="SbsA_Ig"/>
</dbReference>
<dbReference type="OrthoDB" id="9809989at2"/>